<gene>
    <name evidence="2" type="ORF">AKJ09_04278</name>
</gene>
<dbReference type="Proteomes" id="UP000064967">
    <property type="component" value="Chromosome"/>
</dbReference>
<dbReference type="EMBL" id="CP012333">
    <property type="protein sequence ID" value="AKU97614.1"/>
    <property type="molecule type" value="Genomic_DNA"/>
</dbReference>
<dbReference type="STRING" id="1391654.AKJ09_04278"/>
<dbReference type="Pfam" id="PF19682">
    <property type="entry name" value="DUF6184"/>
    <property type="match status" value="1"/>
</dbReference>
<accession>A0A0K1PWV1</accession>
<feature type="compositionally biased region" description="Low complexity" evidence="1">
    <location>
        <begin position="54"/>
        <end position="68"/>
    </location>
</feature>
<protein>
    <recommendedName>
        <fullName evidence="4">Lipoprotein</fullName>
    </recommendedName>
</protein>
<sequence length="172" mass="18519">MEEVVMRRVLVISVIGAISIVLASACAKPQVDPRTPEITSATMMTGGATRVETPSYEQPPYESSPVEPTRNDLAERMADGLCEHERACGRGSGSTACVSRVTPRAHTELSKWNCSPAARRARVKDCLAAIRAETCELDMTRRATVCGPNSDCPSDTAHLQDPGPALAKIMRH</sequence>
<dbReference type="InterPro" id="IPR045757">
    <property type="entry name" value="DUF6184"/>
</dbReference>
<feature type="region of interest" description="Disordered" evidence="1">
    <location>
        <begin position="49"/>
        <end position="69"/>
    </location>
</feature>
<organism evidence="2 3">
    <name type="scientific">Labilithrix luteola</name>
    <dbReference type="NCBI Taxonomy" id="1391654"/>
    <lineage>
        <taxon>Bacteria</taxon>
        <taxon>Pseudomonadati</taxon>
        <taxon>Myxococcota</taxon>
        <taxon>Polyangia</taxon>
        <taxon>Polyangiales</taxon>
        <taxon>Labilitrichaceae</taxon>
        <taxon>Labilithrix</taxon>
    </lineage>
</organism>
<evidence type="ECO:0000256" key="1">
    <source>
        <dbReference type="SAM" id="MobiDB-lite"/>
    </source>
</evidence>
<name>A0A0K1PWV1_9BACT</name>
<evidence type="ECO:0000313" key="2">
    <source>
        <dbReference type="EMBL" id="AKU97614.1"/>
    </source>
</evidence>
<evidence type="ECO:0008006" key="4">
    <source>
        <dbReference type="Google" id="ProtNLM"/>
    </source>
</evidence>
<feature type="region of interest" description="Disordered" evidence="1">
    <location>
        <begin position="152"/>
        <end position="172"/>
    </location>
</feature>
<dbReference type="PROSITE" id="PS51257">
    <property type="entry name" value="PROKAR_LIPOPROTEIN"/>
    <property type="match status" value="1"/>
</dbReference>
<dbReference type="AlphaFoldDB" id="A0A0K1PWV1"/>
<reference evidence="2 3" key="1">
    <citation type="submission" date="2015-08" db="EMBL/GenBank/DDBJ databases">
        <authorList>
            <person name="Babu N.S."/>
            <person name="Beckwith C.J."/>
            <person name="Beseler K.G."/>
            <person name="Brison A."/>
            <person name="Carone J.V."/>
            <person name="Caskin T.P."/>
            <person name="Diamond M."/>
            <person name="Durham M.E."/>
            <person name="Foxe J.M."/>
            <person name="Go M."/>
            <person name="Henderson B.A."/>
            <person name="Jones I.B."/>
            <person name="McGettigan J.A."/>
            <person name="Micheletti S.J."/>
            <person name="Nasrallah M.E."/>
            <person name="Ortiz D."/>
            <person name="Piller C.R."/>
            <person name="Privatt S.R."/>
            <person name="Schneider S.L."/>
            <person name="Sharp S."/>
            <person name="Smith T.C."/>
            <person name="Stanton J.D."/>
            <person name="Ullery H.E."/>
            <person name="Wilson R.J."/>
            <person name="Serrano M.G."/>
            <person name="Buck G."/>
            <person name="Lee V."/>
            <person name="Wang Y."/>
            <person name="Carvalho R."/>
            <person name="Voegtly L."/>
            <person name="Shi R."/>
            <person name="Duckworth R."/>
            <person name="Johnson A."/>
            <person name="Loviza R."/>
            <person name="Walstead R."/>
            <person name="Shah Z."/>
            <person name="Kiflezghi M."/>
            <person name="Wade K."/>
            <person name="Ball S.L."/>
            <person name="Bradley K.W."/>
            <person name="Asai D.J."/>
            <person name="Bowman C.A."/>
            <person name="Russell D.A."/>
            <person name="Pope W.H."/>
            <person name="Jacobs-Sera D."/>
            <person name="Hendrix R.W."/>
            <person name="Hatfull G.F."/>
        </authorList>
    </citation>
    <scope>NUCLEOTIDE SEQUENCE [LARGE SCALE GENOMIC DNA]</scope>
    <source>
        <strain evidence="2 3">DSM 27648</strain>
    </source>
</reference>
<evidence type="ECO:0000313" key="3">
    <source>
        <dbReference type="Proteomes" id="UP000064967"/>
    </source>
</evidence>
<keyword evidence="3" id="KW-1185">Reference proteome</keyword>
<dbReference type="KEGG" id="llu:AKJ09_04278"/>
<proteinExistence type="predicted"/>